<dbReference type="PANTHER" id="PTHR47505">
    <property type="entry name" value="DNA UTILIZATION PROTEIN YHGH"/>
    <property type="match status" value="1"/>
</dbReference>
<reference evidence="2" key="1">
    <citation type="submission" date="2021-03" db="EMBL/GenBank/DDBJ databases">
        <title>Antimicrobial resistance genes in bacteria isolated from Japanese honey, and their potential for conferring macrolide and lincosamide resistance in the American foulbrood pathogen Paenibacillus larvae.</title>
        <authorList>
            <person name="Okamoto M."/>
            <person name="Kumagai M."/>
            <person name="Kanamori H."/>
            <person name="Takamatsu D."/>
        </authorList>
    </citation>
    <scope>NUCLEOTIDE SEQUENCE</scope>
    <source>
        <strain evidence="2">J40TS1</strain>
    </source>
</reference>
<comment type="similarity">
    <text evidence="1">Belongs to the ComF/GntX family.</text>
</comment>
<evidence type="ECO:0000313" key="2">
    <source>
        <dbReference type="EMBL" id="GIP19085.1"/>
    </source>
</evidence>
<dbReference type="SUPFAM" id="SSF53271">
    <property type="entry name" value="PRTase-like"/>
    <property type="match status" value="1"/>
</dbReference>
<name>A0A920D015_9BACL</name>
<dbReference type="Proteomes" id="UP000683139">
    <property type="component" value="Unassembled WGS sequence"/>
</dbReference>
<dbReference type="Gene3D" id="3.40.50.2020">
    <property type="match status" value="1"/>
</dbReference>
<dbReference type="EMBL" id="BOSE01000012">
    <property type="protein sequence ID" value="GIP19085.1"/>
    <property type="molecule type" value="Genomic_DNA"/>
</dbReference>
<gene>
    <name evidence="2" type="ORF">J40TS1_47270</name>
</gene>
<comment type="caution">
    <text evidence="2">The sequence shown here is derived from an EMBL/GenBank/DDBJ whole genome shotgun (WGS) entry which is preliminary data.</text>
</comment>
<organism evidence="2 3">
    <name type="scientific">Paenibacillus montaniterrae</name>
    <dbReference type="NCBI Taxonomy" id="429341"/>
    <lineage>
        <taxon>Bacteria</taxon>
        <taxon>Bacillati</taxon>
        <taxon>Bacillota</taxon>
        <taxon>Bacilli</taxon>
        <taxon>Bacillales</taxon>
        <taxon>Paenibacillaceae</taxon>
        <taxon>Paenibacillus</taxon>
    </lineage>
</organism>
<accession>A0A920D015</accession>
<dbReference type="InterPro" id="IPR029057">
    <property type="entry name" value="PRTase-like"/>
</dbReference>
<dbReference type="CDD" id="cd06223">
    <property type="entry name" value="PRTases_typeI"/>
    <property type="match status" value="1"/>
</dbReference>
<sequence length="286" mass="32724">MKRRIDLLQWLQPTPNLCIVCGHPNLHASASNALHAFAPLRQLKLHEVVCKSCLNEIAWIDKILCKRCGRRDRCPDCSRREESALWMNRSAVFYSEAMKQWLHRYKFQGDERLSSLFGKMLMPAVERVTMQLIYKQGLEEHWRKSNKTAVAWLKGVSGRYWDAVTSVPLSEERYRERGFNQAQQLAACISAQASIPYYELLFRTQQGVRHSQQSRQARLSETGERFSGSHQGWNAMLRSIGRSKPLHILLVDDVYTTGSTVHACAEALMRVGSGDLTVASITWARS</sequence>
<dbReference type="AlphaFoldDB" id="A0A920D015"/>
<dbReference type="PANTHER" id="PTHR47505:SF1">
    <property type="entry name" value="DNA UTILIZATION PROTEIN YHGH"/>
    <property type="match status" value="1"/>
</dbReference>
<proteinExistence type="inferred from homology"/>
<evidence type="ECO:0000313" key="3">
    <source>
        <dbReference type="Proteomes" id="UP000683139"/>
    </source>
</evidence>
<protein>
    <submittedName>
        <fullName evidence="2">Competence protein</fullName>
    </submittedName>
</protein>
<keyword evidence="3" id="KW-1185">Reference proteome</keyword>
<evidence type="ECO:0000256" key="1">
    <source>
        <dbReference type="ARBA" id="ARBA00008007"/>
    </source>
</evidence>
<dbReference type="InterPro" id="IPR051910">
    <property type="entry name" value="ComF/GntX_DNA_util-trans"/>
</dbReference>
<dbReference type="InterPro" id="IPR000836">
    <property type="entry name" value="PRTase_dom"/>
</dbReference>
<dbReference type="RefSeq" id="WP_213519742.1">
    <property type="nucleotide sequence ID" value="NZ_BOSE01000012.1"/>
</dbReference>